<dbReference type="Pfam" id="PF00378">
    <property type="entry name" value="ECH_1"/>
    <property type="match status" value="1"/>
</dbReference>
<dbReference type="AlphaFoldDB" id="A0A9Q0YDT0"/>
<evidence type="ECO:0000256" key="3">
    <source>
        <dbReference type="ARBA" id="ARBA00022946"/>
    </source>
</evidence>
<keyword evidence="3" id="KW-0809">Transit peptide</keyword>
<proteinExistence type="predicted"/>
<evidence type="ECO:0000256" key="1">
    <source>
        <dbReference type="ARBA" id="ARBA00004173"/>
    </source>
</evidence>
<name>A0A9Q0YDT0_HOLLE</name>
<dbReference type="SUPFAM" id="SSF52096">
    <property type="entry name" value="ClpP/crotonase"/>
    <property type="match status" value="1"/>
</dbReference>
<comment type="subcellular location">
    <subcellularLocation>
        <location evidence="1">Mitochondrion</location>
    </subcellularLocation>
</comment>
<evidence type="ECO:0000256" key="7">
    <source>
        <dbReference type="ARBA" id="ARBA00040545"/>
    </source>
</evidence>
<evidence type="ECO:0000313" key="8">
    <source>
        <dbReference type="EMBL" id="KAJ8020470.1"/>
    </source>
</evidence>
<dbReference type="CDD" id="cd06558">
    <property type="entry name" value="crotonase-like"/>
    <property type="match status" value="1"/>
</dbReference>
<dbReference type="PANTHER" id="PTHR43602">
    <property type="match status" value="1"/>
</dbReference>
<evidence type="ECO:0000313" key="9">
    <source>
        <dbReference type="Proteomes" id="UP001152320"/>
    </source>
</evidence>
<keyword evidence="2" id="KW-0276">Fatty acid metabolism</keyword>
<evidence type="ECO:0000256" key="4">
    <source>
        <dbReference type="ARBA" id="ARBA00023098"/>
    </source>
</evidence>
<dbReference type="EMBL" id="JAIZAY010000022">
    <property type="protein sequence ID" value="KAJ8020470.1"/>
    <property type="molecule type" value="Genomic_DNA"/>
</dbReference>
<evidence type="ECO:0000256" key="5">
    <source>
        <dbReference type="ARBA" id="ARBA00023128"/>
    </source>
</evidence>
<dbReference type="PANTHER" id="PTHR43602:SF1">
    <property type="entry name" value="ENOYL-COA HYDRATASE DOMAIN-CONTAINING PROTEIN 3, MITOCHONDRIAL"/>
    <property type="match status" value="1"/>
</dbReference>
<dbReference type="GO" id="GO:0005739">
    <property type="term" value="C:mitochondrion"/>
    <property type="evidence" value="ECO:0007669"/>
    <property type="project" value="UniProtKB-SubCell"/>
</dbReference>
<keyword evidence="9" id="KW-1185">Reference proteome</keyword>
<dbReference type="Proteomes" id="UP001152320">
    <property type="component" value="Chromosome 22"/>
</dbReference>
<sequence length="319" mass="35408">MFTNNMAARMKMFRQPIQRLVMGNLHKNCGHPERLNRCWKLCSQQARPLTSVPNSDKQYTVVTEKDGIRKIHLNDPKKRNALSLAMLQSLKRDLLHKSADQELRVIILSAEGPVFSSGHDLKELTSATGREFHRKVFDACTEVMLLLQEIHVPVIAQVAGLATAAGCQLVASCDIAVASEKARFGTPGAKVGLFCSTPGVALGRAVPRKVAMEMLFTGDTISAQDALQHGLISKIVPEDKLEEETQNVARKICEYSSSVIALGKSCFYSQMRRSREDAYREASQVMIDNLSLKDGQEGIHAFIKKGHPTWSHSWDKAHD</sequence>
<dbReference type="Gene3D" id="3.90.226.10">
    <property type="entry name" value="2-enoyl-CoA Hydratase, Chain A, domain 1"/>
    <property type="match status" value="1"/>
</dbReference>
<dbReference type="GO" id="GO:0006631">
    <property type="term" value="P:fatty acid metabolic process"/>
    <property type="evidence" value="ECO:0007669"/>
    <property type="project" value="UniProtKB-KW"/>
</dbReference>
<keyword evidence="4" id="KW-0443">Lipid metabolism</keyword>
<keyword evidence="5" id="KW-0496">Mitochondrion</keyword>
<comment type="caution">
    <text evidence="8">The sequence shown here is derived from an EMBL/GenBank/DDBJ whole genome shotgun (WGS) entry which is preliminary data.</text>
</comment>
<dbReference type="NCBIfam" id="NF006008">
    <property type="entry name" value="PRK08139.1"/>
    <property type="match status" value="1"/>
</dbReference>
<reference evidence="8" key="1">
    <citation type="submission" date="2021-10" db="EMBL/GenBank/DDBJ databases">
        <title>Tropical sea cucumber genome reveals ecological adaptation and Cuvierian tubules defense mechanism.</title>
        <authorList>
            <person name="Chen T."/>
        </authorList>
    </citation>
    <scope>NUCLEOTIDE SEQUENCE</scope>
    <source>
        <strain evidence="8">Nanhai2018</strain>
        <tissue evidence="8">Muscle</tissue>
    </source>
</reference>
<protein>
    <recommendedName>
        <fullName evidence="7">Enoyl-CoA hydratase domain-containing protein 3, mitochondrial</fullName>
    </recommendedName>
</protein>
<dbReference type="Gene3D" id="1.10.12.10">
    <property type="entry name" value="Lyase 2-enoyl-coa Hydratase, Chain A, domain 2"/>
    <property type="match status" value="1"/>
</dbReference>
<dbReference type="InterPro" id="IPR029045">
    <property type="entry name" value="ClpP/crotonase-like_dom_sf"/>
</dbReference>
<organism evidence="8 9">
    <name type="scientific">Holothuria leucospilota</name>
    <name type="common">Black long sea cucumber</name>
    <name type="synonym">Mertensiothuria leucospilota</name>
    <dbReference type="NCBI Taxonomy" id="206669"/>
    <lineage>
        <taxon>Eukaryota</taxon>
        <taxon>Metazoa</taxon>
        <taxon>Echinodermata</taxon>
        <taxon>Eleutherozoa</taxon>
        <taxon>Echinozoa</taxon>
        <taxon>Holothuroidea</taxon>
        <taxon>Aspidochirotacea</taxon>
        <taxon>Aspidochirotida</taxon>
        <taxon>Holothuriidae</taxon>
        <taxon>Holothuria</taxon>
    </lineage>
</organism>
<evidence type="ECO:0000256" key="6">
    <source>
        <dbReference type="ARBA" id="ARBA00037410"/>
    </source>
</evidence>
<dbReference type="GO" id="GO:0016836">
    <property type="term" value="F:hydro-lyase activity"/>
    <property type="evidence" value="ECO:0007669"/>
    <property type="project" value="TreeGrafter"/>
</dbReference>
<dbReference type="InterPro" id="IPR001753">
    <property type="entry name" value="Enoyl-CoA_hydra/iso"/>
</dbReference>
<dbReference type="OrthoDB" id="2139957at2759"/>
<dbReference type="InterPro" id="IPR014748">
    <property type="entry name" value="Enoyl-CoA_hydra_C"/>
</dbReference>
<comment type="function">
    <text evidence="6">May play a role in fatty acid biosynthesis and insulin sensitivity.</text>
</comment>
<evidence type="ECO:0000256" key="2">
    <source>
        <dbReference type="ARBA" id="ARBA00022832"/>
    </source>
</evidence>
<gene>
    <name evidence="8" type="ORF">HOLleu_40069</name>
</gene>
<dbReference type="InterPro" id="IPR052377">
    <property type="entry name" value="Mitochondrial_ECH-domain"/>
</dbReference>
<accession>A0A9Q0YDT0</accession>